<dbReference type="EMBL" id="CP015378">
    <property type="protein sequence ID" value="ANC78921.1"/>
    <property type="molecule type" value="Genomic_DNA"/>
</dbReference>
<gene>
    <name evidence="1" type="ORF">ABE65_019790</name>
</gene>
<sequence>MKYFINVNKSVEEEYGKMFVYDSERNKENEDELEVLNNLDEQDKGKPYIFPKSFLLEVSAEDYERYAEAKRSNEDVDSVTENILEKYRK</sequence>
<reference evidence="1 2" key="1">
    <citation type="submission" date="2016-04" db="EMBL/GenBank/DDBJ databases">
        <title>Complete genome sequence of Fictibacillus phosphorivorans G25-29, a strain toxic to nematodes.</title>
        <authorList>
            <person name="Zheng Z."/>
        </authorList>
    </citation>
    <scope>NUCLEOTIDE SEQUENCE [LARGE SCALE GENOMIC DNA]</scope>
    <source>
        <strain evidence="1 2">G25-29</strain>
    </source>
</reference>
<dbReference type="KEGG" id="fpn:ABE65_019790"/>
<organism evidence="1 2">
    <name type="scientific">Fictibacillus phosphorivorans</name>
    <dbReference type="NCBI Taxonomy" id="1221500"/>
    <lineage>
        <taxon>Bacteria</taxon>
        <taxon>Bacillati</taxon>
        <taxon>Bacillota</taxon>
        <taxon>Bacilli</taxon>
        <taxon>Bacillales</taxon>
        <taxon>Fictibacillaceae</taxon>
        <taxon>Fictibacillus</taxon>
    </lineage>
</organism>
<accession>A0A160IQY6</accession>
<evidence type="ECO:0000313" key="1">
    <source>
        <dbReference type="EMBL" id="ANC78921.1"/>
    </source>
</evidence>
<dbReference type="RefSeq" id="WP_066398820.1">
    <property type="nucleotide sequence ID" value="NZ_CP015378.1"/>
</dbReference>
<protein>
    <submittedName>
        <fullName evidence="1">Uncharacterized protein</fullName>
    </submittedName>
</protein>
<keyword evidence="2" id="KW-1185">Reference proteome</keyword>
<name>A0A160IQY6_9BACL</name>
<evidence type="ECO:0000313" key="2">
    <source>
        <dbReference type="Proteomes" id="UP000076623"/>
    </source>
</evidence>
<proteinExistence type="predicted"/>
<dbReference type="Proteomes" id="UP000076623">
    <property type="component" value="Chromosome"/>
</dbReference>
<dbReference type="AlphaFoldDB" id="A0A160IQY6"/>